<dbReference type="InterPro" id="IPR025485">
    <property type="entry name" value="DUF4377"/>
</dbReference>
<dbReference type="Proteomes" id="UP000886844">
    <property type="component" value="Unassembled WGS sequence"/>
</dbReference>
<name>A0A9D2CCG0_9BACT</name>
<proteinExistence type="predicted"/>
<dbReference type="EMBL" id="DXDA01000064">
    <property type="protein sequence ID" value="HIY69347.1"/>
    <property type="molecule type" value="Genomic_DNA"/>
</dbReference>
<evidence type="ECO:0000313" key="3">
    <source>
        <dbReference type="Proteomes" id="UP000886844"/>
    </source>
</evidence>
<feature type="domain" description="DUF4377" evidence="1">
    <location>
        <begin position="138"/>
        <end position="200"/>
    </location>
</feature>
<sequence length="211" mass="23703">MKRLLLFLLLPFTLGSCNNDDESRTEIWTIAPEKGVAGITMGFGHVPAYIVRKGENATWETTAARIEGFTFERGYQTTLRVRIEPIANPPADAPDKRYTMEEQLSRTAAEMPVDPLTLSPECEVLVASERPAGETPSYWIRDLRYGDDAPWQTISGAIEGFDFTPGHEYRLRIQPVAVFDESATTDDAWSVKYRLKEILSDEEKASEGLPE</sequence>
<accession>A0A9D2CCG0</accession>
<dbReference type="Pfam" id="PF14302">
    <property type="entry name" value="DUF4377"/>
    <property type="match status" value="2"/>
</dbReference>
<organism evidence="2 3">
    <name type="scientific">Candidatus Alistipes intestinigallinarum</name>
    <dbReference type="NCBI Taxonomy" id="2838440"/>
    <lineage>
        <taxon>Bacteria</taxon>
        <taxon>Pseudomonadati</taxon>
        <taxon>Bacteroidota</taxon>
        <taxon>Bacteroidia</taxon>
        <taxon>Bacteroidales</taxon>
        <taxon>Rikenellaceae</taxon>
        <taxon>Alistipes</taxon>
    </lineage>
</organism>
<feature type="domain" description="DUF4377" evidence="1">
    <location>
        <begin position="45"/>
        <end position="105"/>
    </location>
</feature>
<evidence type="ECO:0000313" key="2">
    <source>
        <dbReference type="EMBL" id="HIY69347.1"/>
    </source>
</evidence>
<dbReference type="AlphaFoldDB" id="A0A9D2CCG0"/>
<dbReference type="PROSITE" id="PS51257">
    <property type="entry name" value="PROKAR_LIPOPROTEIN"/>
    <property type="match status" value="1"/>
</dbReference>
<reference evidence="2" key="1">
    <citation type="journal article" date="2021" name="PeerJ">
        <title>Extensive microbial diversity within the chicken gut microbiome revealed by metagenomics and culture.</title>
        <authorList>
            <person name="Gilroy R."/>
            <person name="Ravi A."/>
            <person name="Getino M."/>
            <person name="Pursley I."/>
            <person name="Horton D.L."/>
            <person name="Alikhan N.F."/>
            <person name="Baker D."/>
            <person name="Gharbi K."/>
            <person name="Hall N."/>
            <person name="Watson M."/>
            <person name="Adriaenssens E.M."/>
            <person name="Foster-Nyarko E."/>
            <person name="Jarju S."/>
            <person name="Secka A."/>
            <person name="Antonio M."/>
            <person name="Oren A."/>
            <person name="Chaudhuri R.R."/>
            <person name="La Ragione R."/>
            <person name="Hildebrand F."/>
            <person name="Pallen M.J."/>
        </authorList>
    </citation>
    <scope>NUCLEOTIDE SEQUENCE</scope>
    <source>
        <strain evidence="2">5134</strain>
    </source>
</reference>
<reference evidence="2" key="2">
    <citation type="submission" date="2021-04" db="EMBL/GenBank/DDBJ databases">
        <authorList>
            <person name="Gilroy R."/>
        </authorList>
    </citation>
    <scope>NUCLEOTIDE SEQUENCE</scope>
    <source>
        <strain evidence="2">5134</strain>
    </source>
</reference>
<evidence type="ECO:0000259" key="1">
    <source>
        <dbReference type="Pfam" id="PF14302"/>
    </source>
</evidence>
<gene>
    <name evidence="2" type="ORF">H9828_08015</name>
</gene>
<comment type="caution">
    <text evidence="2">The sequence shown here is derived from an EMBL/GenBank/DDBJ whole genome shotgun (WGS) entry which is preliminary data.</text>
</comment>
<protein>
    <submittedName>
        <fullName evidence="2">DUF4377 domain-containing protein</fullName>
    </submittedName>
</protein>